<comment type="subcellular location">
    <subcellularLocation>
        <location evidence="1">Membrane</location>
        <topology evidence="1">Multi-pass membrane protein</topology>
    </subcellularLocation>
</comment>
<organism evidence="7 8">
    <name type="scientific">Streblomastix strix</name>
    <dbReference type="NCBI Taxonomy" id="222440"/>
    <lineage>
        <taxon>Eukaryota</taxon>
        <taxon>Metamonada</taxon>
        <taxon>Preaxostyla</taxon>
        <taxon>Oxymonadida</taxon>
        <taxon>Streblomastigidae</taxon>
        <taxon>Streblomastix</taxon>
    </lineage>
</organism>
<keyword evidence="3 6" id="KW-0812">Transmembrane</keyword>
<evidence type="ECO:0000256" key="1">
    <source>
        <dbReference type="ARBA" id="ARBA00004141"/>
    </source>
</evidence>
<feature type="transmembrane region" description="Helical" evidence="6">
    <location>
        <begin position="72"/>
        <end position="90"/>
    </location>
</feature>
<feature type="transmembrane region" description="Helical" evidence="6">
    <location>
        <begin position="96"/>
        <end position="118"/>
    </location>
</feature>
<evidence type="ECO:0000256" key="3">
    <source>
        <dbReference type="ARBA" id="ARBA00022692"/>
    </source>
</evidence>
<dbReference type="PANTHER" id="PTHR31885:SF6">
    <property type="entry name" value="GH04784P"/>
    <property type="match status" value="1"/>
</dbReference>
<evidence type="ECO:0000256" key="5">
    <source>
        <dbReference type="ARBA" id="ARBA00023136"/>
    </source>
</evidence>
<dbReference type="PANTHER" id="PTHR31885">
    <property type="entry name" value="GH04784P"/>
    <property type="match status" value="1"/>
</dbReference>
<dbReference type="EMBL" id="SNRW01038838">
    <property type="protein sequence ID" value="KAA6353063.1"/>
    <property type="molecule type" value="Genomic_DNA"/>
</dbReference>
<dbReference type="Proteomes" id="UP000324800">
    <property type="component" value="Unassembled WGS sequence"/>
</dbReference>
<evidence type="ECO:0000256" key="2">
    <source>
        <dbReference type="ARBA" id="ARBA00007375"/>
    </source>
</evidence>
<comment type="similarity">
    <text evidence="2">Belongs to the TMEM86 family.</text>
</comment>
<keyword evidence="4 6" id="KW-1133">Transmembrane helix</keyword>
<accession>A0A5J4T5L7</accession>
<dbReference type="GO" id="GO:0016020">
    <property type="term" value="C:membrane"/>
    <property type="evidence" value="ECO:0007669"/>
    <property type="project" value="UniProtKB-SubCell"/>
</dbReference>
<comment type="caution">
    <text evidence="7">The sequence shown here is derived from an EMBL/GenBank/DDBJ whole genome shotgun (WGS) entry which is preliminary data.</text>
</comment>
<evidence type="ECO:0000313" key="8">
    <source>
        <dbReference type="Proteomes" id="UP000324800"/>
    </source>
</evidence>
<feature type="transmembrane region" description="Helical" evidence="6">
    <location>
        <begin position="189"/>
        <end position="207"/>
    </location>
</feature>
<proteinExistence type="inferred from homology"/>
<evidence type="ECO:0000256" key="6">
    <source>
        <dbReference type="SAM" id="Phobius"/>
    </source>
</evidence>
<feature type="transmembrane region" description="Helical" evidence="6">
    <location>
        <begin position="156"/>
        <end position="177"/>
    </location>
</feature>
<dbReference type="AlphaFoldDB" id="A0A5J4T5L7"/>
<feature type="transmembrane region" description="Helical" evidence="6">
    <location>
        <begin position="39"/>
        <end position="60"/>
    </location>
</feature>
<reference evidence="7 8" key="1">
    <citation type="submission" date="2019-03" db="EMBL/GenBank/DDBJ databases">
        <title>Single cell metagenomics reveals metabolic interactions within the superorganism composed of flagellate Streblomastix strix and complex community of Bacteroidetes bacteria on its surface.</title>
        <authorList>
            <person name="Treitli S.C."/>
            <person name="Kolisko M."/>
            <person name="Husnik F."/>
            <person name="Keeling P."/>
            <person name="Hampl V."/>
        </authorList>
    </citation>
    <scope>NUCLEOTIDE SEQUENCE [LARGE SCALE GENOMIC DNA]</scope>
    <source>
        <strain evidence="7">ST1C</strain>
    </source>
</reference>
<dbReference type="InterPro" id="IPR012506">
    <property type="entry name" value="TMEM86B-like"/>
</dbReference>
<feature type="transmembrane region" description="Helical" evidence="6">
    <location>
        <begin position="130"/>
        <end position="150"/>
    </location>
</feature>
<sequence length="285" mass="32326">MKNIAHRSRFWSIAELSIYVIQLAFIVIQFVAHDLKINWLFYISKPAPTALLILLELLIWKKTYNLQGEIPKFTQVLLSIGIILSILGDICLIQNIGGITFGIGTFSFLIGLGCFIIAFYPTKRGYIKGIFIRTMIVMISCTIITFLIVYRGAKNSAIDIVGVFLYMTMQSILVSTFAAQPQTDQFTKLGLLGASLYCLSDILVIINHGLKIADQIEGRGDRTLIPLFYYAVMLTYYAAQFMIAYSVRRWENIDSKNNESFSIQSSNNYYQYQPGGQQQTLFYAE</sequence>
<evidence type="ECO:0000313" key="7">
    <source>
        <dbReference type="EMBL" id="KAA6353063.1"/>
    </source>
</evidence>
<name>A0A5J4T5L7_9EUKA</name>
<keyword evidence="5 6" id="KW-0472">Membrane</keyword>
<feature type="transmembrane region" description="Helical" evidence="6">
    <location>
        <begin position="227"/>
        <end position="247"/>
    </location>
</feature>
<evidence type="ECO:0000256" key="4">
    <source>
        <dbReference type="ARBA" id="ARBA00022989"/>
    </source>
</evidence>
<dbReference type="GO" id="GO:0016787">
    <property type="term" value="F:hydrolase activity"/>
    <property type="evidence" value="ECO:0007669"/>
    <property type="project" value="TreeGrafter"/>
</dbReference>
<protein>
    <submittedName>
        <fullName evidence="7">Uncharacterized protein</fullName>
    </submittedName>
</protein>
<dbReference type="Pfam" id="PF07947">
    <property type="entry name" value="YhhN"/>
    <property type="match status" value="1"/>
</dbReference>
<gene>
    <name evidence="7" type="ORF">EZS28_051410</name>
</gene>
<feature type="transmembrane region" description="Helical" evidence="6">
    <location>
        <begin position="12"/>
        <end position="33"/>
    </location>
</feature>